<evidence type="ECO:0000313" key="1">
    <source>
        <dbReference type="EMBL" id="KKM03131.1"/>
    </source>
</evidence>
<reference evidence="1" key="1">
    <citation type="journal article" date="2015" name="Nature">
        <title>Complex archaea that bridge the gap between prokaryotes and eukaryotes.</title>
        <authorList>
            <person name="Spang A."/>
            <person name="Saw J.H."/>
            <person name="Jorgensen S.L."/>
            <person name="Zaremba-Niedzwiedzka K."/>
            <person name="Martijn J."/>
            <person name="Lind A.E."/>
            <person name="van Eijk R."/>
            <person name="Schleper C."/>
            <person name="Guy L."/>
            <person name="Ettema T.J."/>
        </authorList>
    </citation>
    <scope>NUCLEOTIDE SEQUENCE</scope>
</reference>
<name>A0A0F9JBA5_9ZZZZ</name>
<proteinExistence type="predicted"/>
<organism evidence="1">
    <name type="scientific">marine sediment metagenome</name>
    <dbReference type="NCBI Taxonomy" id="412755"/>
    <lineage>
        <taxon>unclassified sequences</taxon>
        <taxon>metagenomes</taxon>
        <taxon>ecological metagenomes</taxon>
    </lineage>
</organism>
<gene>
    <name evidence="1" type="ORF">LCGC14_1777520</name>
</gene>
<comment type="caution">
    <text evidence="1">The sequence shown here is derived from an EMBL/GenBank/DDBJ whole genome shotgun (WGS) entry which is preliminary data.</text>
</comment>
<accession>A0A0F9JBA5</accession>
<dbReference type="EMBL" id="LAZR01016758">
    <property type="protein sequence ID" value="KKM03131.1"/>
    <property type="molecule type" value="Genomic_DNA"/>
</dbReference>
<sequence length="48" mass="5365">QRANKKIIVLMVKKTEEPPLPVMSFEAVTQLFIKNIGQKCCVSSCLSL</sequence>
<feature type="non-terminal residue" evidence="1">
    <location>
        <position position="1"/>
    </location>
</feature>
<dbReference type="AlphaFoldDB" id="A0A0F9JBA5"/>
<protein>
    <submittedName>
        <fullName evidence="1">Uncharacterized protein</fullName>
    </submittedName>
</protein>